<sequence>MVRLLSACPSEMDALTGLREKMKKDSGGARTWATALHSLSYQVGMATGIETSHLTSLFSVTEARQSQVLAELMIFVCAQGREYLSDADRVTR</sequence>
<protein>
    <submittedName>
        <fullName evidence="1">Prophage antirepressor</fullName>
    </submittedName>
</protein>
<dbReference type="WBParaSite" id="MCU_002462-RA">
    <property type="protein sequence ID" value="MCU_002462-RA"/>
    <property type="gene ID" value="MCU_002462"/>
</dbReference>
<accession>A0A5K3ET76</accession>
<proteinExistence type="predicted"/>
<reference evidence="1" key="1">
    <citation type="submission" date="2019-11" db="UniProtKB">
        <authorList>
            <consortium name="WormBaseParasite"/>
        </authorList>
    </citation>
    <scope>IDENTIFICATION</scope>
</reference>
<name>A0A5K3ET76_MESCO</name>
<evidence type="ECO:0000313" key="1">
    <source>
        <dbReference type="WBParaSite" id="MCU_002462-RA"/>
    </source>
</evidence>
<organism evidence="1">
    <name type="scientific">Mesocestoides corti</name>
    <name type="common">Flatworm</name>
    <dbReference type="NCBI Taxonomy" id="53468"/>
    <lineage>
        <taxon>Eukaryota</taxon>
        <taxon>Metazoa</taxon>
        <taxon>Spiralia</taxon>
        <taxon>Lophotrochozoa</taxon>
        <taxon>Platyhelminthes</taxon>
        <taxon>Cestoda</taxon>
        <taxon>Eucestoda</taxon>
        <taxon>Cyclophyllidea</taxon>
        <taxon>Mesocestoididae</taxon>
        <taxon>Mesocestoides</taxon>
    </lineage>
</organism>
<dbReference type="AlphaFoldDB" id="A0A5K3ET76"/>